<dbReference type="EMBL" id="BMDO01000006">
    <property type="protein sequence ID" value="GGI51135.1"/>
    <property type="molecule type" value="Genomic_DNA"/>
</dbReference>
<reference evidence="2" key="1">
    <citation type="journal article" date="2014" name="Int. J. Syst. Evol. Microbiol.">
        <title>Complete genome sequence of Corynebacterium casei LMG S-19264T (=DSM 44701T), isolated from a smear-ripened cheese.</title>
        <authorList>
            <consortium name="US DOE Joint Genome Institute (JGI-PGF)"/>
            <person name="Walter F."/>
            <person name="Albersmeier A."/>
            <person name="Kalinowski J."/>
            <person name="Ruckert C."/>
        </authorList>
    </citation>
    <scope>NUCLEOTIDE SEQUENCE</scope>
    <source>
        <strain evidence="2">CCM 8711</strain>
    </source>
</reference>
<comment type="caution">
    <text evidence="2">The sequence shown here is derived from an EMBL/GenBank/DDBJ whole genome shotgun (WGS) entry which is preliminary data.</text>
</comment>
<dbReference type="RefSeq" id="WP_188416929.1">
    <property type="nucleotide sequence ID" value="NZ_BMDO01000006.1"/>
</dbReference>
<sequence length="200" mass="22869">MLVKRYLMFLILISQTAYAQKARLQQAVERNAEIFEDNKPKPEVLLLGVFHFAGEQVDANTTPANLRVDMLSAERQKQVQKLADRLATFKPTKIAIEVSPKMQPYYDSLFRAYCAGTLVNSKLVKLADESVQLGFRLAKMLKLVKLYAIDAQVFRFKLSKADSVLTFDSIAIKPILHSPIGISLIMKKSSFRIHWRTFFR</sequence>
<keyword evidence="3" id="KW-1185">Reference proteome</keyword>
<evidence type="ECO:0000256" key="1">
    <source>
        <dbReference type="SAM" id="SignalP"/>
    </source>
</evidence>
<feature type="signal peptide" evidence="1">
    <location>
        <begin position="1"/>
        <end position="19"/>
    </location>
</feature>
<proteinExistence type="predicted"/>
<evidence type="ECO:0000313" key="2">
    <source>
        <dbReference type="EMBL" id="GGI51135.1"/>
    </source>
</evidence>
<keyword evidence="1" id="KW-0732">Signal</keyword>
<evidence type="ECO:0008006" key="4">
    <source>
        <dbReference type="Google" id="ProtNLM"/>
    </source>
</evidence>
<accession>A0A917JAZ0</accession>
<dbReference type="Pfam" id="PF18950">
    <property type="entry name" value="DUF5694"/>
    <property type="match status" value="1"/>
</dbReference>
<gene>
    <name evidence="2" type="ORF">GCM10011425_23470</name>
</gene>
<protein>
    <recommendedName>
        <fullName evidence="4">TraB/GumN family protein</fullName>
    </recommendedName>
</protein>
<name>A0A917JAZ0_9SPHI</name>
<feature type="chain" id="PRO_5037502387" description="TraB/GumN family protein" evidence="1">
    <location>
        <begin position="20"/>
        <end position="200"/>
    </location>
</feature>
<evidence type="ECO:0000313" key="3">
    <source>
        <dbReference type="Proteomes" id="UP000662074"/>
    </source>
</evidence>
<dbReference type="AlphaFoldDB" id="A0A917JAZ0"/>
<reference evidence="2" key="2">
    <citation type="submission" date="2020-09" db="EMBL/GenBank/DDBJ databases">
        <authorList>
            <person name="Sun Q."/>
            <person name="Sedlacek I."/>
        </authorList>
    </citation>
    <scope>NUCLEOTIDE SEQUENCE</scope>
    <source>
        <strain evidence="2">CCM 8711</strain>
    </source>
</reference>
<dbReference type="Proteomes" id="UP000662074">
    <property type="component" value="Unassembled WGS sequence"/>
</dbReference>
<dbReference type="InterPro" id="IPR043749">
    <property type="entry name" value="DUF5694"/>
</dbReference>
<organism evidence="2 3">
    <name type="scientific">Mucilaginibacter galii</name>
    <dbReference type="NCBI Taxonomy" id="2005073"/>
    <lineage>
        <taxon>Bacteria</taxon>
        <taxon>Pseudomonadati</taxon>
        <taxon>Bacteroidota</taxon>
        <taxon>Sphingobacteriia</taxon>
        <taxon>Sphingobacteriales</taxon>
        <taxon>Sphingobacteriaceae</taxon>
        <taxon>Mucilaginibacter</taxon>
    </lineage>
</organism>